<sequence length="81" mass="9429">MAKKISTSLRKSDGKPRRLRKVKNIRSARRQARRLVEVRLGHKLKKKELVHHKDGRTTNNSPKNLKVVKGQKRHGRIHPGK</sequence>
<feature type="compositionally biased region" description="Basic residues" evidence="1">
    <location>
        <begin position="69"/>
        <end position="81"/>
    </location>
</feature>
<evidence type="ECO:0008006" key="3">
    <source>
        <dbReference type="Google" id="ProtNLM"/>
    </source>
</evidence>
<dbReference type="InterPro" id="IPR044925">
    <property type="entry name" value="His-Me_finger_sf"/>
</dbReference>
<name>A0A0F9QFL7_9ZZZZ</name>
<dbReference type="EMBL" id="LAZR01004960">
    <property type="protein sequence ID" value="KKN04088.1"/>
    <property type="molecule type" value="Genomic_DNA"/>
</dbReference>
<accession>A0A0F9QFL7</accession>
<evidence type="ECO:0000313" key="2">
    <source>
        <dbReference type="EMBL" id="KKN04088.1"/>
    </source>
</evidence>
<comment type="caution">
    <text evidence="2">The sequence shown here is derived from an EMBL/GenBank/DDBJ whole genome shotgun (WGS) entry which is preliminary data.</text>
</comment>
<gene>
    <name evidence="2" type="ORF">LCGC14_1101050</name>
</gene>
<evidence type="ECO:0000256" key="1">
    <source>
        <dbReference type="SAM" id="MobiDB-lite"/>
    </source>
</evidence>
<dbReference type="AlphaFoldDB" id="A0A0F9QFL7"/>
<proteinExistence type="predicted"/>
<feature type="region of interest" description="Disordered" evidence="1">
    <location>
        <begin position="53"/>
        <end position="81"/>
    </location>
</feature>
<reference evidence="2" key="1">
    <citation type="journal article" date="2015" name="Nature">
        <title>Complex archaea that bridge the gap between prokaryotes and eukaryotes.</title>
        <authorList>
            <person name="Spang A."/>
            <person name="Saw J.H."/>
            <person name="Jorgensen S.L."/>
            <person name="Zaremba-Niedzwiedzka K."/>
            <person name="Martijn J."/>
            <person name="Lind A.E."/>
            <person name="van Eijk R."/>
            <person name="Schleper C."/>
            <person name="Guy L."/>
            <person name="Ettema T.J."/>
        </authorList>
    </citation>
    <scope>NUCLEOTIDE SEQUENCE</scope>
</reference>
<organism evidence="2">
    <name type="scientific">marine sediment metagenome</name>
    <dbReference type="NCBI Taxonomy" id="412755"/>
    <lineage>
        <taxon>unclassified sequences</taxon>
        <taxon>metagenomes</taxon>
        <taxon>ecological metagenomes</taxon>
    </lineage>
</organism>
<dbReference type="SUPFAM" id="SSF54060">
    <property type="entry name" value="His-Me finger endonucleases"/>
    <property type="match status" value="1"/>
</dbReference>
<protein>
    <recommendedName>
        <fullName evidence="3">HNH nuclease domain-containing protein</fullName>
    </recommendedName>
</protein>
<feature type="region of interest" description="Disordered" evidence="1">
    <location>
        <begin position="1"/>
        <end position="20"/>
    </location>
</feature>
<dbReference type="Gene3D" id="3.90.75.20">
    <property type="match status" value="1"/>
</dbReference>